<dbReference type="Proteomes" id="UP000291078">
    <property type="component" value="Unassembled WGS sequence"/>
</dbReference>
<reference evidence="1 2" key="1">
    <citation type="journal article" date="2015" name="Stand. Genomic Sci.">
        <title>Genomic Encyclopedia of Bacterial and Archaeal Type Strains, Phase III: the genomes of soil and plant-associated and newly described type strains.</title>
        <authorList>
            <person name="Whitman W.B."/>
            <person name="Woyke T."/>
            <person name="Klenk H.P."/>
            <person name="Zhou Y."/>
            <person name="Lilburn T.G."/>
            <person name="Beck B.J."/>
            <person name="De Vos P."/>
            <person name="Vandamme P."/>
            <person name="Eisen J.A."/>
            <person name="Garrity G."/>
            <person name="Hugenholtz P."/>
            <person name="Kyrpides N.C."/>
        </authorList>
    </citation>
    <scope>NUCLEOTIDE SEQUENCE [LARGE SCALE GENOMIC DNA]</scope>
    <source>
        <strain evidence="1 2">ASC-9842</strain>
    </source>
</reference>
<evidence type="ECO:0000313" key="2">
    <source>
        <dbReference type="Proteomes" id="UP000291078"/>
    </source>
</evidence>
<dbReference type="AlphaFoldDB" id="A0A4Q7S8Z2"/>
<sequence>MTLNIEIEAFPRCINLIRTGRSEFSYHHFTRGSAHTFLTHDDEFGGRNIRLLTNDVDLLESLAISKFGPPPPWVIWYDLGPVPYNQGDPDFWSAYIWAPYWKSLSAEERDIFLERWRDRTRSYIAEAEWEEWVFKVQMEASGGDPESR</sequence>
<gene>
    <name evidence="1" type="ORF">EV147_1931</name>
</gene>
<keyword evidence="2" id="KW-1185">Reference proteome</keyword>
<comment type="caution">
    <text evidence="1">The sequence shown here is derived from an EMBL/GenBank/DDBJ whole genome shotgun (WGS) entry which is preliminary data.</text>
</comment>
<protein>
    <submittedName>
        <fullName evidence="1">Uncharacterized protein</fullName>
    </submittedName>
</protein>
<accession>A0A4Q7S8Z2</accession>
<dbReference type="EMBL" id="SGXM01000001">
    <property type="protein sequence ID" value="RZT42885.1"/>
    <property type="molecule type" value="Genomic_DNA"/>
</dbReference>
<name>A0A4Q7S8Z2_9BURK</name>
<proteinExistence type="predicted"/>
<organism evidence="1 2">
    <name type="scientific">Cupriavidus agavae</name>
    <dbReference type="NCBI Taxonomy" id="1001822"/>
    <lineage>
        <taxon>Bacteria</taxon>
        <taxon>Pseudomonadati</taxon>
        <taxon>Pseudomonadota</taxon>
        <taxon>Betaproteobacteria</taxon>
        <taxon>Burkholderiales</taxon>
        <taxon>Burkholderiaceae</taxon>
        <taxon>Cupriavidus</taxon>
    </lineage>
</organism>
<evidence type="ECO:0000313" key="1">
    <source>
        <dbReference type="EMBL" id="RZT42885.1"/>
    </source>
</evidence>